<dbReference type="PANTHER" id="PTHR43767">
    <property type="entry name" value="LONG-CHAIN-FATTY-ACID--COA LIGASE"/>
    <property type="match status" value="1"/>
</dbReference>
<name>A0A382P8H1_9ZZZZ</name>
<dbReference type="InterPro" id="IPR042099">
    <property type="entry name" value="ANL_N_sf"/>
</dbReference>
<organism evidence="2">
    <name type="scientific">marine metagenome</name>
    <dbReference type="NCBI Taxonomy" id="408172"/>
    <lineage>
        <taxon>unclassified sequences</taxon>
        <taxon>metagenomes</taxon>
        <taxon>ecological metagenomes</taxon>
    </lineage>
</organism>
<feature type="domain" description="AMP-dependent synthetase/ligase" evidence="1">
    <location>
        <begin position="11"/>
        <end position="330"/>
    </location>
</feature>
<evidence type="ECO:0000259" key="1">
    <source>
        <dbReference type="Pfam" id="PF00501"/>
    </source>
</evidence>
<proteinExistence type="predicted"/>
<dbReference type="PANTHER" id="PTHR43767:SF1">
    <property type="entry name" value="NONRIBOSOMAL PEPTIDE SYNTHASE PES1 (EUROFUNG)-RELATED"/>
    <property type="match status" value="1"/>
</dbReference>
<dbReference type="PROSITE" id="PS00455">
    <property type="entry name" value="AMP_BINDING"/>
    <property type="match status" value="1"/>
</dbReference>
<dbReference type="SUPFAM" id="SSF56801">
    <property type="entry name" value="Acetyl-CoA synthetase-like"/>
    <property type="match status" value="1"/>
</dbReference>
<feature type="non-terminal residue" evidence="2">
    <location>
        <position position="1"/>
    </location>
</feature>
<feature type="non-terminal residue" evidence="2">
    <location>
        <position position="335"/>
    </location>
</feature>
<dbReference type="InterPro" id="IPR020845">
    <property type="entry name" value="AMP-binding_CS"/>
</dbReference>
<evidence type="ECO:0000313" key="2">
    <source>
        <dbReference type="EMBL" id="SVC68141.1"/>
    </source>
</evidence>
<dbReference type="Pfam" id="PF00501">
    <property type="entry name" value="AMP-binding"/>
    <property type="match status" value="1"/>
</dbReference>
<dbReference type="InterPro" id="IPR000873">
    <property type="entry name" value="AMP-dep_synth/lig_dom"/>
</dbReference>
<dbReference type="AlphaFoldDB" id="A0A382P8H1"/>
<dbReference type="InterPro" id="IPR050237">
    <property type="entry name" value="ATP-dep_AMP-bd_enzyme"/>
</dbReference>
<sequence length="335" mass="36051">VSWTTIPELIDDAAKRFAAQEAVVDGNQRWTFADYRDNIHAAARALMARGIGPGDRVAVWAPNAAEWAVAALGVHCSGAALVPINTRFKGHEAGYILERTSASLLFTVTDFLDTDYVDLLATAGQGAGLEETVILRGTVPAGCTAWEDFVADSVLVDDEERTIRSAAVADHDLCHIMFTSGTTGTPKGAMLQHAAVCRSYETWCDVIGLNADDRYLVVNPFFHTFGLNAGILACLMTGATLVPHPVFDVPSVMARIPEERITMLPGPPAIYQTILNHTDLDDFDMSSLRLAVTGAAAIPVEMIHAMRDRLGFETVVTGYGLTEASGIATMCRHDD</sequence>
<dbReference type="Gene3D" id="3.40.50.12780">
    <property type="entry name" value="N-terminal domain of ligase-like"/>
    <property type="match status" value="1"/>
</dbReference>
<protein>
    <recommendedName>
        <fullName evidence="1">AMP-dependent synthetase/ligase domain-containing protein</fullName>
    </recommendedName>
</protein>
<reference evidence="2" key="1">
    <citation type="submission" date="2018-05" db="EMBL/GenBank/DDBJ databases">
        <authorList>
            <person name="Lanie J.A."/>
            <person name="Ng W.-L."/>
            <person name="Kazmierczak K.M."/>
            <person name="Andrzejewski T.M."/>
            <person name="Davidsen T.M."/>
            <person name="Wayne K.J."/>
            <person name="Tettelin H."/>
            <person name="Glass J.I."/>
            <person name="Rusch D."/>
            <person name="Podicherti R."/>
            <person name="Tsui H.-C.T."/>
            <person name="Winkler M.E."/>
        </authorList>
    </citation>
    <scope>NUCLEOTIDE SEQUENCE</scope>
</reference>
<accession>A0A382P8H1</accession>
<dbReference type="EMBL" id="UINC01104747">
    <property type="protein sequence ID" value="SVC68141.1"/>
    <property type="molecule type" value="Genomic_DNA"/>
</dbReference>
<gene>
    <name evidence="2" type="ORF">METZ01_LOCUS320995</name>
</gene>